<feature type="transmembrane region" description="Helical" evidence="7">
    <location>
        <begin position="274"/>
        <end position="294"/>
    </location>
</feature>
<organism evidence="9 10">
    <name type="scientific">Acinetobacter proteolyticus</name>
    <dbReference type="NCBI Taxonomy" id="1776741"/>
    <lineage>
        <taxon>Bacteria</taxon>
        <taxon>Pseudomonadati</taxon>
        <taxon>Pseudomonadota</taxon>
        <taxon>Gammaproteobacteria</taxon>
        <taxon>Moraxellales</taxon>
        <taxon>Moraxellaceae</taxon>
        <taxon>Acinetobacter</taxon>
    </lineage>
</organism>
<sequence length="438" mass="47933">MKKDQSKRAAAAAFVGTTIEFYDFYVYATAAALVLGLVFFPETDPVTGTLAAFATFAVGFIARPIAAVIFGHLGDKLGRKKMLLFTMLLMGLATTGIGLIPSYAHIGIWAPVLLIVLRFLQGLSVGGEWGGAVLMASEHAPAHKKTFFASFAQMGSPAGLILCLLVFKGITSLDEQALLSWGWRVPFLLSFVFMLIGLAIRLGVEESPEFKQMQAKQEIAKYPVKELLKNYWPQVVFAGLAITIGTAGFFFTNTFMISYVTQYMGISRPTILDALFWVTLFEFLAMPIAAWYASKVGTHRFLFWAAILCIAIPYPMFMLVSTQNIYYIVLGITLAVIALSSLYAVVAGFMAEAFPAHVRYSGISISYQMIAAITSGTTPIIGTLLAQHYAGQWLPLAFLFSFLSLLSLIGICGITRLRQKQLSQEQAEQKHVSPKQAA</sequence>
<feature type="transmembrane region" description="Helical" evidence="7">
    <location>
        <begin position="21"/>
        <end position="40"/>
    </location>
</feature>
<dbReference type="EMBL" id="PISJ01000010">
    <property type="protein sequence ID" value="PKF34903.1"/>
    <property type="molecule type" value="Genomic_DNA"/>
</dbReference>
<feature type="transmembrane region" description="Helical" evidence="7">
    <location>
        <begin position="187"/>
        <end position="204"/>
    </location>
</feature>
<evidence type="ECO:0000256" key="4">
    <source>
        <dbReference type="ARBA" id="ARBA00022692"/>
    </source>
</evidence>
<evidence type="ECO:0000256" key="3">
    <source>
        <dbReference type="ARBA" id="ARBA00022475"/>
    </source>
</evidence>
<proteinExistence type="predicted"/>
<dbReference type="Proteomes" id="UP000233553">
    <property type="component" value="Unassembled WGS sequence"/>
</dbReference>
<keyword evidence="5 7" id="KW-1133">Transmembrane helix</keyword>
<dbReference type="InterPro" id="IPR020846">
    <property type="entry name" value="MFS_dom"/>
</dbReference>
<dbReference type="GO" id="GO:0005886">
    <property type="term" value="C:plasma membrane"/>
    <property type="evidence" value="ECO:0007669"/>
    <property type="project" value="UniProtKB-SubCell"/>
</dbReference>
<dbReference type="Pfam" id="PF07690">
    <property type="entry name" value="MFS_1"/>
    <property type="match status" value="1"/>
</dbReference>
<gene>
    <name evidence="9" type="ORF">CW311_07005</name>
</gene>
<dbReference type="CDD" id="cd17369">
    <property type="entry name" value="MFS_ShiA_like"/>
    <property type="match status" value="1"/>
</dbReference>
<dbReference type="SUPFAM" id="SSF103473">
    <property type="entry name" value="MFS general substrate transporter"/>
    <property type="match status" value="1"/>
</dbReference>
<dbReference type="PROSITE" id="PS50850">
    <property type="entry name" value="MFS"/>
    <property type="match status" value="1"/>
</dbReference>
<keyword evidence="6 7" id="KW-0472">Membrane</keyword>
<dbReference type="InterPro" id="IPR005828">
    <property type="entry name" value="MFS_sugar_transport-like"/>
</dbReference>
<feature type="transmembrane region" description="Helical" evidence="7">
    <location>
        <begin position="393"/>
        <end position="414"/>
    </location>
</feature>
<keyword evidence="4 7" id="KW-0812">Transmembrane</keyword>
<feature type="transmembrane region" description="Helical" evidence="7">
    <location>
        <begin position="82"/>
        <end position="100"/>
    </location>
</feature>
<reference evidence="9 10" key="1">
    <citation type="submission" date="2017-12" db="EMBL/GenBank/DDBJ databases">
        <title>Draft Genome sequences of multiple microbial strains isolated from spacecraft associated surfaces.</title>
        <authorList>
            <person name="Seuylemezian A."/>
            <person name="Vaishampayan P."/>
            <person name="Venkateswaran K."/>
        </authorList>
    </citation>
    <scope>NUCLEOTIDE SEQUENCE [LARGE SCALE GENOMIC DNA]</scope>
    <source>
        <strain evidence="9 10">2P01AA</strain>
    </source>
</reference>
<accession>A0A2N0WHN1</accession>
<dbReference type="GO" id="GO:0022857">
    <property type="term" value="F:transmembrane transporter activity"/>
    <property type="evidence" value="ECO:0007669"/>
    <property type="project" value="InterPro"/>
</dbReference>
<evidence type="ECO:0000256" key="5">
    <source>
        <dbReference type="ARBA" id="ARBA00022989"/>
    </source>
</evidence>
<dbReference type="Pfam" id="PF00083">
    <property type="entry name" value="Sugar_tr"/>
    <property type="match status" value="1"/>
</dbReference>
<dbReference type="AlphaFoldDB" id="A0A2N0WHN1"/>
<evidence type="ECO:0000313" key="10">
    <source>
        <dbReference type="Proteomes" id="UP000233553"/>
    </source>
</evidence>
<feature type="transmembrane region" description="Helical" evidence="7">
    <location>
        <begin position="106"/>
        <end position="126"/>
    </location>
</feature>
<feature type="transmembrane region" description="Helical" evidence="7">
    <location>
        <begin position="325"/>
        <end position="346"/>
    </location>
</feature>
<feature type="transmembrane region" description="Helical" evidence="7">
    <location>
        <begin position="147"/>
        <end position="167"/>
    </location>
</feature>
<dbReference type="RefSeq" id="WP_101236072.1">
    <property type="nucleotide sequence ID" value="NZ_PISJ01000010.1"/>
</dbReference>
<dbReference type="PANTHER" id="PTHR43045:SF1">
    <property type="entry name" value="SHIKIMATE TRANSPORTER"/>
    <property type="match status" value="1"/>
</dbReference>
<evidence type="ECO:0000256" key="7">
    <source>
        <dbReference type="SAM" id="Phobius"/>
    </source>
</evidence>
<evidence type="ECO:0000256" key="1">
    <source>
        <dbReference type="ARBA" id="ARBA00004651"/>
    </source>
</evidence>
<feature type="transmembrane region" description="Helical" evidence="7">
    <location>
        <begin position="46"/>
        <end position="70"/>
    </location>
</feature>
<evidence type="ECO:0000256" key="2">
    <source>
        <dbReference type="ARBA" id="ARBA00022448"/>
    </source>
</evidence>
<dbReference type="PANTHER" id="PTHR43045">
    <property type="entry name" value="SHIKIMATE TRANSPORTER"/>
    <property type="match status" value="1"/>
</dbReference>
<evidence type="ECO:0000256" key="6">
    <source>
        <dbReference type="ARBA" id="ARBA00023136"/>
    </source>
</evidence>
<keyword evidence="2" id="KW-0813">Transport</keyword>
<dbReference type="Gene3D" id="1.20.1250.20">
    <property type="entry name" value="MFS general substrate transporter like domains"/>
    <property type="match status" value="2"/>
</dbReference>
<protein>
    <submittedName>
        <fullName evidence="9">MFS transporter</fullName>
    </submittedName>
</protein>
<comment type="subcellular location">
    <subcellularLocation>
        <location evidence="1">Cell membrane</location>
        <topology evidence="1">Multi-pass membrane protein</topology>
    </subcellularLocation>
</comment>
<feature type="transmembrane region" description="Helical" evidence="7">
    <location>
        <begin position="235"/>
        <end position="262"/>
    </location>
</feature>
<evidence type="ECO:0000259" key="8">
    <source>
        <dbReference type="PROSITE" id="PS50850"/>
    </source>
</evidence>
<feature type="domain" description="Major facilitator superfamily (MFS) profile" evidence="8">
    <location>
        <begin position="9"/>
        <end position="422"/>
    </location>
</feature>
<evidence type="ECO:0000313" key="9">
    <source>
        <dbReference type="EMBL" id="PKF34903.1"/>
    </source>
</evidence>
<name>A0A2N0WHN1_9GAMM</name>
<keyword evidence="3" id="KW-1003">Cell membrane</keyword>
<dbReference type="InterPro" id="IPR036259">
    <property type="entry name" value="MFS_trans_sf"/>
</dbReference>
<dbReference type="FunFam" id="1.20.1250.20:FF:000001">
    <property type="entry name" value="Dicarboxylate MFS transporter"/>
    <property type="match status" value="1"/>
</dbReference>
<feature type="transmembrane region" description="Helical" evidence="7">
    <location>
        <begin position="301"/>
        <end position="319"/>
    </location>
</feature>
<dbReference type="InterPro" id="IPR011701">
    <property type="entry name" value="MFS"/>
</dbReference>
<feature type="transmembrane region" description="Helical" evidence="7">
    <location>
        <begin position="367"/>
        <end position="387"/>
    </location>
</feature>
<comment type="caution">
    <text evidence="9">The sequence shown here is derived from an EMBL/GenBank/DDBJ whole genome shotgun (WGS) entry which is preliminary data.</text>
</comment>